<protein>
    <submittedName>
        <fullName evidence="2">Uncharacterized protein</fullName>
    </submittedName>
</protein>
<keyword evidence="1" id="KW-0472">Membrane</keyword>
<name>A0A1C3JTY3_9GAMM</name>
<evidence type="ECO:0000313" key="4">
    <source>
        <dbReference type="Proteomes" id="UP000092840"/>
    </source>
</evidence>
<dbReference type="EMBL" id="FLRB01000032">
    <property type="protein sequence ID" value="SBT22745.1"/>
    <property type="molecule type" value="Genomic_DNA"/>
</dbReference>
<keyword evidence="4" id="KW-1185">Reference proteome</keyword>
<evidence type="ECO:0000313" key="2">
    <source>
        <dbReference type="EMBL" id="SBT18546.1"/>
    </source>
</evidence>
<keyword evidence="1" id="KW-1133">Transmembrane helix</keyword>
<accession>A0A1C3JTY3</accession>
<gene>
    <name evidence="2" type="ORF">MGA5115_02677</name>
    <name evidence="3" type="ORF">MGA5116_03375</name>
</gene>
<proteinExistence type="predicted"/>
<evidence type="ECO:0000313" key="5">
    <source>
        <dbReference type="Proteomes" id="UP000092871"/>
    </source>
</evidence>
<evidence type="ECO:0000313" key="3">
    <source>
        <dbReference type="EMBL" id="SBT22745.1"/>
    </source>
</evidence>
<dbReference type="AlphaFoldDB" id="A0A1C3JTY3"/>
<feature type="transmembrane region" description="Helical" evidence="1">
    <location>
        <begin position="6"/>
        <end position="32"/>
    </location>
</feature>
<keyword evidence="1" id="KW-0812">Transmembrane</keyword>
<dbReference type="Proteomes" id="UP000092840">
    <property type="component" value="Unassembled WGS sequence"/>
</dbReference>
<reference evidence="3 4" key="2">
    <citation type="submission" date="2016-06" db="EMBL/GenBank/DDBJ databases">
        <authorList>
            <person name="Rodrigo-Torres L."/>
            <person name="Arahal D.R."/>
        </authorList>
    </citation>
    <scope>NUCLEOTIDE SEQUENCE [LARGE SCALE GENOMIC DNA]</scope>
    <source>
        <strain evidence="3 4">CECT 5116</strain>
    </source>
</reference>
<dbReference type="Proteomes" id="UP000092871">
    <property type="component" value="Unassembled WGS sequence"/>
</dbReference>
<organism evidence="2 5">
    <name type="scientific">Marinomonas gallaica</name>
    <dbReference type="NCBI Taxonomy" id="1806667"/>
    <lineage>
        <taxon>Bacteria</taxon>
        <taxon>Pseudomonadati</taxon>
        <taxon>Pseudomonadota</taxon>
        <taxon>Gammaproteobacteria</taxon>
        <taxon>Oceanospirillales</taxon>
        <taxon>Oceanospirillaceae</taxon>
        <taxon>Marinomonas</taxon>
    </lineage>
</organism>
<reference evidence="2 5" key="1">
    <citation type="submission" date="2016-06" db="EMBL/GenBank/DDBJ databases">
        <authorList>
            <person name="Kjaerup R.B."/>
            <person name="Dalgaard T.S."/>
            <person name="Juul-Madsen H.R."/>
        </authorList>
    </citation>
    <scope>NUCLEOTIDE SEQUENCE [LARGE SCALE GENOMIC DNA]</scope>
    <source>
        <strain evidence="2 5">CECT 5115</strain>
    </source>
</reference>
<sequence length="77" mass="8987">MFMFIGLLVLLIAFWIGDGWLSLIVLAVAAWLGNMRQSRRLKTTTIPTNHEPTLLRRYRIYQQTPQNSQRTLPWTNG</sequence>
<evidence type="ECO:0000256" key="1">
    <source>
        <dbReference type="SAM" id="Phobius"/>
    </source>
</evidence>
<dbReference type="EMBL" id="FLRA01000021">
    <property type="protein sequence ID" value="SBT18546.1"/>
    <property type="molecule type" value="Genomic_DNA"/>
</dbReference>